<gene>
    <name evidence="2" type="ORF">ABIE19_000357</name>
</gene>
<protein>
    <submittedName>
        <fullName evidence="2">Uncharacterized protein</fullName>
    </submittedName>
</protein>
<name>A0ABV2R786_9CAUL</name>
<reference evidence="2 3" key="1">
    <citation type="submission" date="2024-06" db="EMBL/GenBank/DDBJ databases">
        <title>Sorghum-associated microbial communities from plants grown in Nebraska, USA.</title>
        <authorList>
            <person name="Schachtman D."/>
        </authorList>
    </citation>
    <scope>NUCLEOTIDE SEQUENCE [LARGE SCALE GENOMIC DNA]</scope>
    <source>
        <strain evidence="2 3">2814</strain>
    </source>
</reference>
<feature type="compositionally biased region" description="Basic and acidic residues" evidence="1">
    <location>
        <begin position="26"/>
        <end position="39"/>
    </location>
</feature>
<accession>A0ABV2R786</accession>
<evidence type="ECO:0000256" key="1">
    <source>
        <dbReference type="SAM" id="MobiDB-lite"/>
    </source>
</evidence>
<feature type="region of interest" description="Disordered" evidence="1">
    <location>
        <begin position="209"/>
        <end position="243"/>
    </location>
</feature>
<evidence type="ECO:0000313" key="2">
    <source>
        <dbReference type="EMBL" id="MET4682448.1"/>
    </source>
</evidence>
<sequence>MDQQATRADEPHYEYVYIYGDDDDPRPDREDGRGGYRRASDETWALARHDYLAGDSAEAVCDRYDLREGTLRHRAAAEGWRRRDQPDPEPVDLEAELAAGLPDYADMARHALVRLNRAVLAGRSTEAARWMRLHERLLTLAQAEQDRAEKAAAAEPKPEPRLTLAERKARLDRHTLSLGRAMSGLDPAEPANRLLAKLAAECLVGLARLEEGDDSDDSDPVSQTPADASPAPLTETGQAAPDH</sequence>
<comment type="caution">
    <text evidence="2">The sequence shown here is derived from an EMBL/GenBank/DDBJ whole genome shotgun (WGS) entry which is preliminary data.</text>
</comment>
<dbReference type="RefSeq" id="WP_354087393.1">
    <property type="nucleotide sequence ID" value="NZ_JBEPTF010000001.1"/>
</dbReference>
<dbReference type="Proteomes" id="UP001549313">
    <property type="component" value="Unassembled WGS sequence"/>
</dbReference>
<dbReference type="EMBL" id="JBEPTF010000001">
    <property type="protein sequence ID" value="MET4682448.1"/>
    <property type="molecule type" value="Genomic_DNA"/>
</dbReference>
<feature type="region of interest" description="Disordered" evidence="1">
    <location>
        <begin position="1"/>
        <end position="39"/>
    </location>
</feature>
<keyword evidence="3" id="KW-1185">Reference proteome</keyword>
<evidence type="ECO:0000313" key="3">
    <source>
        <dbReference type="Proteomes" id="UP001549313"/>
    </source>
</evidence>
<proteinExistence type="predicted"/>
<organism evidence="2 3">
    <name type="scientific">Brevundimonas faecalis</name>
    <dbReference type="NCBI Taxonomy" id="947378"/>
    <lineage>
        <taxon>Bacteria</taxon>
        <taxon>Pseudomonadati</taxon>
        <taxon>Pseudomonadota</taxon>
        <taxon>Alphaproteobacteria</taxon>
        <taxon>Caulobacterales</taxon>
        <taxon>Caulobacteraceae</taxon>
        <taxon>Brevundimonas</taxon>
    </lineage>
</organism>